<gene>
    <name evidence="1" type="ORF">H9848_10940</name>
</gene>
<dbReference type="AlphaFoldDB" id="A0A9D2BRM5"/>
<sequence>MGNRHGVSYQKRVADINRIYDLYVKKGVPNREIWRRYIYPVYGISERTFYNILKASANPKNDLPEDTQLYFNFDT</sequence>
<dbReference type="EMBL" id="DXEN01000080">
    <property type="protein sequence ID" value="HIX87103.1"/>
    <property type="molecule type" value="Genomic_DNA"/>
</dbReference>
<protein>
    <submittedName>
        <fullName evidence="1">Uncharacterized protein</fullName>
    </submittedName>
</protein>
<evidence type="ECO:0000313" key="2">
    <source>
        <dbReference type="Proteomes" id="UP000823847"/>
    </source>
</evidence>
<evidence type="ECO:0000313" key="1">
    <source>
        <dbReference type="EMBL" id="HIX87103.1"/>
    </source>
</evidence>
<proteinExistence type="predicted"/>
<dbReference type="Proteomes" id="UP000823847">
    <property type="component" value="Unassembled WGS sequence"/>
</dbReference>
<reference evidence="1" key="2">
    <citation type="submission" date="2021-04" db="EMBL/GenBank/DDBJ databases">
        <authorList>
            <person name="Gilroy R."/>
        </authorList>
    </citation>
    <scope>NUCLEOTIDE SEQUENCE</scope>
    <source>
        <strain evidence="1">ChiHecec2B26-12326</strain>
    </source>
</reference>
<name>A0A9D2BRM5_9BACT</name>
<reference evidence="1" key="1">
    <citation type="journal article" date="2021" name="PeerJ">
        <title>Extensive microbial diversity within the chicken gut microbiome revealed by metagenomics and culture.</title>
        <authorList>
            <person name="Gilroy R."/>
            <person name="Ravi A."/>
            <person name="Getino M."/>
            <person name="Pursley I."/>
            <person name="Horton D.L."/>
            <person name="Alikhan N.F."/>
            <person name="Baker D."/>
            <person name="Gharbi K."/>
            <person name="Hall N."/>
            <person name="Watson M."/>
            <person name="Adriaenssens E.M."/>
            <person name="Foster-Nyarko E."/>
            <person name="Jarju S."/>
            <person name="Secka A."/>
            <person name="Antonio M."/>
            <person name="Oren A."/>
            <person name="Chaudhuri R.R."/>
            <person name="La Ragione R."/>
            <person name="Hildebrand F."/>
            <person name="Pallen M.J."/>
        </authorList>
    </citation>
    <scope>NUCLEOTIDE SEQUENCE</scope>
    <source>
        <strain evidence="1">ChiHecec2B26-12326</strain>
    </source>
</reference>
<comment type="caution">
    <text evidence="1">The sequence shown here is derived from an EMBL/GenBank/DDBJ whole genome shotgun (WGS) entry which is preliminary data.</text>
</comment>
<accession>A0A9D2BRM5</accession>
<organism evidence="1 2">
    <name type="scientific">Candidatus Parabacteroides intestinigallinarum</name>
    <dbReference type="NCBI Taxonomy" id="2838722"/>
    <lineage>
        <taxon>Bacteria</taxon>
        <taxon>Pseudomonadati</taxon>
        <taxon>Bacteroidota</taxon>
        <taxon>Bacteroidia</taxon>
        <taxon>Bacteroidales</taxon>
        <taxon>Tannerellaceae</taxon>
        <taxon>Parabacteroides</taxon>
    </lineage>
</organism>